<evidence type="ECO:0000256" key="1">
    <source>
        <dbReference type="SAM" id="MobiDB-lite"/>
    </source>
</evidence>
<accession>A0ABP4WJM6</accession>
<evidence type="ECO:0000313" key="3">
    <source>
        <dbReference type="Proteomes" id="UP001501204"/>
    </source>
</evidence>
<organism evidence="2 3">
    <name type="scientific">Kocuria aegyptia</name>
    <dbReference type="NCBI Taxonomy" id="330943"/>
    <lineage>
        <taxon>Bacteria</taxon>
        <taxon>Bacillati</taxon>
        <taxon>Actinomycetota</taxon>
        <taxon>Actinomycetes</taxon>
        <taxon>Micrococcales</taxon>
        <taxon>Micrococcaceae</taxon>
        <taxon>Kocuria</taxon>
    </lineage>
</organism>
<keyword evidence="3" id="KW-1185">Reference proteome</keyword>
<feature type="region of interest" description="Disordered" evidence="1">
    <location>
        <begin position="56"/>
        <end position="77"/>
    </location>
</feature>
<protein>
    <submittedName>
        <fullName evidence="2">Uncharacterized protein</fullName>
    </submittedName>
</protein>
<dbReference type="Proteomes" id="UP001501204">
    <property type="component" value="Unassembled WGS sequence"/>
</dbReference>
<proteinExistence type="predicted"/>
<dbReference type="EMBL" id="BAAAOA010000013">
    <property type="protein sequence ID" value="GAA1753651.1"/>
    <property type="molecule type" value="Genomic_DNA"/>
</dbReference>
<gene>
    <name evidence="2" type="ORF">GCM10009767_10870</name>
</gene>
<reference evidence="3" key="1">
    <citation type="journal article" date="2019" name="Int. J. Syst. Evol. Microbiol.">
        <title>The Global Catalogue of Microorganisms (GCM) 10K type strain sequencing project: providing services to taxonomists for standard genome sequencing and annotation.</title>
        <authorList>
            <consortium name="The Broad Institute Genomics Platform"/>
            <consortium name="The Broad Institute Genome Sequencing Center for Infectious Disease"/>
            <person name="Wu L."/>
            <person name="Ma J."/>
        </authorList>
    </citation>
    <scope>NUCLEOTIDE SEQUENCE [LARGE SCALE GENOMIC DNA]</scope>
    <source>
        <strain evidence="3">JCM 14735</strain>
    </source>
</reference>
<sequence>MVHLGRSAQSMRAFAESLRDSGAGLRVLNLGGVATATATRVMGTAYIGDALEIDGRPSSVERPGAGNATSGVFRRGE</sequence>
<evidence type="ECO:0000313" key="2">
    <source>
        <dbReference type="EMBL" id="GAA1753651.1"/>
    </source>
</evidence>
<comment type="caution">
    <text evidence="2">The sequence shown here is derived from an EMBL/GenBank/DDBJ whole genome shotgun (WGS) entry which is preliminary data.</text>
</comment>
<name>A0ABP4WJM6_9MICC</name>